<keyword evidence="2" id="KW-1185">Reference proteome</keyword>
<organism evidence="1 2">
    <name type="scientific">Lipomyces starkeyi NRRL Y-11557</name>
    <dbReference type="NCBI Taxonomy" id="675824"/>
    <lineage>
        <taxon>Eukaryota</taxon>
        <taxon>Fungi</taxon>
        <taxon>Dikarya</taxon>
        <taxon>Ascomycota</taxon>
        <taxon>Saccharomycotina</taxon>
        <taxon>Lipomycetes</taxon>
        <taxon>Lipomycetales</taxon>
        <taxon>Lipomycetaceae</taxon>
        <taxon>Lipomyces</taxon>
    </lineage>
</organism>
<dbReference type="AlphaFoldDB" id="A0A1E3Q080"/>
<dbReference type="EMBL" id="KV454298">
    <property type="protein sequence ID" value="ODQ71046.1"/>
    <property type="molecule type" value="Genomic_DNA"/>
</dbReference>
<evidence type="ECO:0000313" key="2">
    <source>
        <dbReference type="Proteomes" id="UP000094385"/>
    </source>
</evidence>
<feature type="non-terminal residue" evidence="1">
    <location>
        <position position="75"/>
    </location>
</feature>
<sequence length="75" mass="8570">MLACRDVGNPNNNRRKECLINVIVSISIPLSTVRSASNDAGVWYRGEYAITWITLGKMKEFNNLWHRSSNPDVYL</sequence>
<protein>
    <submittedName>
        <fullName evidence="1">Uncharacterized protein</fullName>
    </submittedName>
</protein>
<proteinExistence type="predicted"/>
<accession>A0A1E3Q080</accession>
<dbReference type="Proteomes" id="UP000094385">
    <property type="component" value="Unassembled WGS sequence"/>
</dbReference>
<name>A0A1E3Q080_LIPST</name>
<gene>
    <name evidence="1" type="ORF">LIPSTDRAFT_73645</name>
</gene>
<evidence type="ECO:0000313" key="1">
    <source>
        <dbReference type="EMBL" id="ODQ71046.1"/>
    </source>
</evidence>
<reference evidence="1 2" key="1">
    <citation type="journal article" date="2016" name="Proc. Natl. Acad. Sci. U.S.A.">
        <title>Comparative genomics of biotechnologically important yeasts.</title>
        <authorList>
            <person name="Riley R."/>
            <person name="Haridas S."/>
            <person name="Wolfe K.H."/>
            <person name="Lopes M.R."/>
            <person name="Hittinger C.T."/>
            <person name="Goeker M."/>
            <person name="Salamov A.A."/>
            <person name="Wisecaver J.H."/>
            <person name="Long T.M."/>
            <person name="Calvey C.H."/>
            <person name="Aerts A.L."/>
            <person name="Barry K.W."/>
            <person name="Choi C."/>
            <person name="Clum A."/>
            <person name="Coughlan A.Y."/>
            <person name="Deshpande S."/>
            <person name="Douglass A.P."/>
            <person name="Hanson S.J."/>
            <person name="Klenk H.-P."/>
            <person name="LaButti K.M."/>
            <person name="Lapidus A."/>
            <person name="Lindquist E.A."/>
            <person name="Lipzen A.M."/>
            <person name="Meier-Kolthoff J.P."/>
            <person name="Ohm R.A."/>
            <person name="Otillar R.P."/>
            <person name="Pangilinan J.L."/>
            <person name="Peng Y."/>
            <person name="Rokas A."/>
            <person name="Rosa C.A."/>
            <person name="Scheuner C."/>
            <person name="Sibirny A.A."/>
            <person name="Slot J.C."/>
            <person name="Stielow J.B."/>
            <person name="Sun H."/>
            <person name="Kurtzman C.P."/>
            <person name="Blackwell M."/>
            <person name="Grigoriev I.V."/>
            <person name="Jeffries T.W."/>
        </authorList>
    </citation>
    <scope>NUCLEOTIDE SEQUENCE [LARGE SCALE GENOMIC DNA]</scope>
    <source>
        <strain evidence="1 2">NRRL Y-11557</strain>
    </source>
</reference>